<comment type="caution">
    <text evidence="2">The sequence shown here is derived from an EMBL/GenBank/DDBJ whole genome shotgun (WGS) entry which is preliminary data.</text>
</comment>
<accession>A0A9N7NQA5</accession>
<dbReference type="EMBL" id="CACSLK010030184">
    <property type="protein sequence ID" value="CAA0836761.1"/>
    <property type="molecule type" value="Genomic_DNA"/>
</dbReference>
<evidence type="ECO:0000313" key="2">
    <source>
        <dbReference type="EMBL" id="CAA0836761.1"/>
    </source>
</evidence>
<organism evidence="2 3">
    <name type="scientific">Striga hermonthica</name>
    <name type="common">Purple witchweed</name>
    <name type="synonym">Buchnera hermonthica</name>
    <dbReference type="NCBI Taxonomy" id="68872"/>
    <lineage>
        <taxon>Eukaryota</taxon>
        <taxon>Viridiplantae</taxon>
        <taxon>Streptophyta</taxon>
        <taxon>Embryophyta</taxon>
        <taxon>Tracheophyta</taxon>
        <taxon>Spermatophyta</taxon>
        <taxon>Magnoliopsida</taxon>
        <taxon>eudicotyledons</taxon>
        <taxon>Gunneridae</taxon>
        <taxon>Pentapetalae</taxon>
        <taxon>asterids</taxon>
        <taxon>lamiids</taxon>
        <taxon>Lamiales</taxon>
        <taxon>Orobanchaceae</taxon>
        <taxon>Buchnereae</taxon>
        <taxon>Striga</taxon>
    </lineage>
</organism>
<dbReference type="InterPro" id="IPR007118">
    <property type="entry name" value="Expan_Lol_pI"/>
</dbReference>
<dbReference type="SUPFAM" id="SSF50685">
    <property type="entry name" value="Barwin-like endoglucanases"/>
    <property type="match status" value="1"/>
</dbReference>
<dbReference type="Gene3D" id="2.40.40.10">
    <property type="entry name" value="RlpA-like domain"/>
    <property type="match status" value="1"/>
</dbReference>
<reference evidence="2" key="1">
    <citation type="submission" date="2019-12" db="EMBL/GenBank/DDBJ databases">
        <authorList>
            <person name="Scholes J."/>
        </authorList>
    </citation>
    <scope>NUCLEOTIDE SEQUENCE</scope>
</reference>
<dbReference type="OrthoDB" id="5823761at2759"/>
<dbReference type="PRINTS" id="PR01225">
    <property type="entry name" value="EXPANSNFAMLY"/>
</dbReference>
<name>A0A9N7NQA5_STRHE</name>
<protein>
    <submittedName>
        <fullName evidence="2">Expansin-A1</fullName>
    </submittedName>
</protein>
<evidence type="ECO:0000313" key="3">
    <source>
        <dbReference type="Proteomes" id="UP001153555"/>
    </source>
</evidence>
<gene>
    <name evidence="2" type="ORF">SHERM_03820</name>
</gene>
<keyword evidence="3" id="KW-1185">Reference proteome</keyword>
<sequence length="285" mass="32162">MGRRAGDIERRRPDGVAKTVESSTSHDGACGNDNLYSQGYGINTAALSTTLFNNGLSGGKSCFPGLILVTGTNFCPPNNALPNNPEIKLYWLGPVNFRLKWWGICWRRRRRRDIVNPRGLSRFHFLLLSFLEDMVEIGAGANGRTGKEWKKLLPFPSDGGGAEISRWESSLFMWRWGSLPLERVGLLETRARVVVSCTGQRWIERCPELWLVMQNIDEFLIDVVLRLKALKFLALLLRISSWEYVSTYEGDLVASVILLSINLSGKFLNVVSRLKLRFSSLISRP</sequence>
<dbReference type="InterPro" id="IPR002963">
    <property type="entry name" value="Expansin"/>
</dbReference>
<feature type="compositionally biased region" description="Basic and acidic residues" evidence="1">
    <location>
        <begin position="1"/>
        <end position="15"/>
    </location>
</feature>
<dbReference type="InterPro" id="IPR036908">
    <property type="entry name" value="RlpA-like_sf"/>
</dbReference>
<dbReference type="AlphaFoldDB" id="A0A9N7NQA5"/>
<dbReference type="GO" id="GO:0005576">
    <property type="term" value="C:extracellular region"/>
    <property type="evidence" value="ECO:0007669"/>
    <property type="project" value="InterPro"/>
</dbReference>
<dbReference type="PANTHER" id="PTHR31867">
    <property type="entry name" value="EXPANSIN-A15"/>
    <property type="match status" value="1"/>
</dbReference>
<evidence type="ECO:0000256" key="1">
    <source>
        <dbReference type="SAM" id="MobiDB-lite"/>
    </source>
</evidence>
<proteinExistence type="predicted"/>
<dbReference type="GO" id="GO:0009664">
    <property type="term" value="P:plant-type cell wall organization"/>
    <property type="evidence" value="ECO:0007669"/>
    <property type="project" value="InterPro"/>
</dbReference>
<dbReference type="Proteomes" id="UP001153555">
    <property type="component" value="Unassembled WGS sequence"/>
</dbReference>
<feature type="region of interest" description="Disordered" evidence="1">
    <location>
        <begin position="1"/>
        <end position="26"/>
    </location>
</feature>